<organism evidence="3 4">
    <name type="scientific">Algoriphagus sanaruensis</name>
    <dbReference type="NCBI Taxonomy" id="1727163"/>
    <lineage>
        <taxon>Bacteria</taxon>
        <taxon>Pseudomonadati</taxon>
        <taxon>Bacteroidota</taxon>
        <taxon>Cytophagia</taxon>
        <taxon>Cytophagales</taxon>
        <taxon>Cyclobacteriaceae</taxon>
        <taxon>Algoriphagus</taxon>
    </lineage>
</organism>
<evidence type="ECO:0000313" key="3">
    <source>
        <dbReference type="EMBL" id="AMQ55656.1"/>
    </source>
</evidence>
<keyword evidence="1 2" id="KW-0732">Signal</keyword>
<dbReference type="SUPFAM" id="SSF89392">
    <property type="entry name" value="Prokaryotic lipoproteins and lipoprotein localization factors"/>
    <property type="match status" value="1"/>
</dbReference>
<dbReference type="Pfam" id="PF03548">
    <property type="entry name" value="LolA"/>
    <property type="match status" value="1"/>
</dbReference>
<feature type="signal peptide" evidence="2">
    <location>
        <begin position="1"/>
        <end position="22"/>
    </location>
</feature>
<dbReference type="OrthoDB" id="9810685at2"/>
<dbReference type="Proteomes" id="UP000073816">
    <property type="component" value="Chromosome"/>
</dbReference>
<dbReference type="PANTHER" id="PTHR35869">
    <property type="entry name" value="OUTER-MEMBRANE LIPOPROTEIN CARRIER PROTEIN"/>
    <property type="match status" value="1"/>
</dbReference>
<dbReference type="PANTHER" id="PTHR35869:SF1">
    <property type="entry name" value="OUTER-MEMBRANE LIPOPROTEIN CARRIER PROTEIN"/>
    <property type="match status" value="1"/>
</dbReference>
<sequence>MRLIPVVLLTFLSLIFSPNLLAQKDPKAKTILDGMAQKYQSLKGFTASFDYTFQDAGGAGDRQTGEIAVSGDKYRLKLPDQEIYNDGKTVWTFIQSDGYKEVTVNDVTQMEGELTPSNIYKMYQTGFNYRLLADKTYQGKAVNVVELIAQKPNAPFKQVKLMVDKATKDLLGWEMSDGQGGVFSYSFKNLKAAPSLPADYFVFDIKKHPGIEVIDLR</sequence>
<dbReference type="Gene3D" id="2.50.20.10">
    <property type="entry name" value="Lipoprotein localisation LolA/LolB/LppX"/>
    <property type="match status" value="1"/>
</dbReference>
<reference evidence="3 4" key="2">
    <citation type="journal article" date="2016" name="Genome Announc.">
        <title>Complete Genome Sequence of Algoriphagus sp. Strain M8-2, Isolated from a Brackish Lake.</title>
        <authorList>
            <person name="Muraguchi Y."/>
            <person name="Kushimoto K."/>
            <person name="Ohtsubo Y."/>
            <person name="Suzuki T."/>
            <person name="Dohra H."/>
            <person name="Kimbara K."/>
            <person name="Shintani M."/>
        </authorList>
    </citation>
    <scope>NUCLEOTIDE SEQUENCE [LARGE SCALE GENOMIC DNA]</scope>
    <source>
        <strain evidence="3 4">M8-2</strain>
    </source>
</reference>
<evidence type="ECO:0000256" key="1">
    <source>
        <dbReference type="ARBA" id="ARBA00022729"/>
    </source>
</evidence>
<reference evidence="4" key="1">
    <citation type="submission" date="2015-09" db="EMBL/GenBank/DDBJ databases">
        <title>Complete sequence of Algoriphagus sp. M8-2.</title>
        <authorList>
            <person name="Shintani M."/>
        </authorList>
    </citation>
    <scope>NUCLEOTIDE SEQUENCE [LARGE SCALE GENOMIC DNA]</scope>
    <source>
        <strain evidence="4">M8-2</strain>
    </source>
</reference>
<dbReference type="EMBL" id="CP012836">
    <property type="protein sequence ID" value="AMQ55656.1"/>
    <property type="molecule type" value="Genomic_DNA"/>
</dbReference>
<gene>
    <name evidence="3" type="ORF">AO498_04510</name>
</gene>
<name>A0A142EKK1_9BACT</name>
<proteinExistence type="predicted"/>
<protein>
    <submittedName>
        <fullName evidence="3">Cell envelope biogenesis protein LolA</fullName>
    </submittedName>
</protein>
<evidence type="ECO:0000313" key="4">
    <source>
        <dbReference type="Proteomes" id="UP000073816"/>
    </source>
</evidence>
<accession>A0A142EKK1</accession>
<dbReference type="InterPro" id="IPR029046">
    <property type="entry name" value="LolA/LolB/LppX"/>
</dbReference>
<evidence type="ECO:0000256" key="2">
    <source>
        <dbReference type="SAM" id="SignalP"/>
    </source>
</evidence>
<dbReference type="PATRIC" id="fig|1727163.4.peg.938"/>
<dbReference type="KEGG" id="alm:AO498_04510"/>
<dbReference type="STRING" id="1727163.AO498_04510"/>
<dbReference type="CDD" id="cd16325">
    <property type="entry name" value="LolA"/>
    <property type="match status" value="1"/>
</dbReference>
<dbReference type="InterPro" id="IPR004564">
    <property type="entry name" value="OM_lipoprot_carrier_LolA-like"/>
</dbReference>
<keyword evidence="4" id="KW-1185">Reference proteome</keyword>
<dbReference type="AlphaFoldDB" id="A0A142EKK1"/>
<dbReference type="RefSeq" id="WP_067544210.1">
    <property type="nucleotide sequence ID" value="NZ_CP012836.1"/>
</dbReference>
<feature type="chain" id="PRO_5007494693" evidence="2">
    <location>
        <begin position="23"/>
        <end position="217"/>
    </location>
</feature>